<dbReference type="EMBL" id="QKTX01000029">
    <property type="protein sequence ID" value="PZV76008.1"/>
    <property type="molecule type" value="Genomic_DNA"/>
</dbReference>
<gene>
    <name evidence="2" type="ORF">CLV31_1294</name>
</gene>
<comment type="caution">
    <text evidence="2">The sequence shown here is derived from an EMBL/GenBank/DDBJ whole genome shotgun (WGS) entry which is preliminary data.</text>
</comment>
<dbReference type="Proteomes" id="UP000248917">
    <property type="component" value="Unassembled WGS sequence"/>
</dbReference>
<organism evidence="2 3">
    <name type="scientific">Algoriphagus aquaeductus</name>
    <dbReference type="NCBI Taxonomy" id="475299"/>
    <lineage>
        <taxon>Bacteria</taxon>
        <taxon>Pseudomonadati</taxon>
        <taxon>Bacteroidota</taxon>
        <taxon>Cytophagia</taxon>
        <taxon>Cytophagales</taxon>
        <taxon>Cyclobacteriaceae</taxon>
        <taxon>Algoriphagus</taxon>
    </lineage>
</organism>
<dbReference type="GO" id="GO:0005975">
    <property type="term" value="P:carbohydrate metabolic process"/>
    <property type="evidence" value="ECO:0007669"/>
    <property type="project" value="InterPro"/>
</dbReference>
<dbReference type="Gene3D" id="3.20.20.370">
    <property type="entry name" value="Glycoside hydrolase/deacetylase"/>
    <property type="match status" value="1"/>
</dbReference>
<dbReference type="InterPro" id="IPR002509">
    <property type="entry name" value="NODB_dom"/>
</dbReference>
<evidence type="ECO:0000313" key="2">
    <source>
        <dbReference type="EMBL" id="PZV76008.1"/>
    </source>
</evidence>
<dbReference type="OrthoDB" id="7836272at2"/>
<proteinExistence type="predicted"/>
<dbReference type="Pfam" id="PF01522">
    <property type="entry name" value="Polysacc_deac_1"/>
    <property type="match status" value="1"/>
</dbReference>
<protein>
    <submittedName>
        <fullName evidence="2">Polysaccharide deacetylase</fullName>
    </submittedName>
</protein>
<dbReference type="SUPFAM" id="SSF88713">
    <property type="entry name" value="Glycoside hydrolase/deacetylase"/>
    <property type="match status" value="1"/>
</dbReference>
<evidence type="ECO:0000259" key="1">
    <source>
        <dbReference type="Pfam" id="PF01522"/>
    </source>
</evidence>
<dbReference type="GO" id="GO:0016810">
    <property type="term" value="F:hydrolase activity, acting on carbon-nitrogen (but not peptide) bonds"/>
    <property type="evidence" value="ECO:0007669"/>
    <property type="project" value="InterPro"/>
</dbReference>
<name>A0A326RIB3_9BACT</name>
<dbReference type="CDD" id="cd10929">
    <property type="entry name" value="CE4_u5"/>
    <property type="match status" value="1"/>
</dbReference>
<dbReference type="InterPro" id="IPR011330">
    <property type="entry name" value="Glyco_hydro/deAcase_b/a-brl"/>
</dbReference>
<evidence type="ECO:0000313" key="3">
    <source>
        <dbReference type="Proteomes" id="UP000248917"/>
    </source>
</evidence>
<reference evidence="2 3" key="1">
    <citation type="submission" date="2018-06" db="EMBL/GenBank/DDBJ databases">
        <title>Genomic Encyclopedia of Archaeal and Bacterial Type Strains, Phase II (KMG-II): from individual species to whole genera.</title>
        <authorList>
            <person name="Goeker M."/>
        </authorList>
    </citation>
    <scope>NUCLEOTIDE SEQUENCE [LARGE SCALE GENOMIC DNA]</scope>
    <source>
        <strain evidence="2 3">T4</strain>
    </source>
</reference>
<sequence>MPGTFTISLDFELLWGIFDKVGTRYKPSYFSNTRRIIPEMLDLFSSNQIQVTWATVGMLFAENEEEWKAYSPAFLPSYREKKYSAYHWAKENGIRPEVHFAPELIQQIIQTPYQELGSHSYAHYYTLMRGQSPEQFREDLQASQRIAGDKFGVRLKSLVFPRNHLNELYLDICKEEGFDFVRGNPKNWFWQETQHEDQSKKWFRSADCFFPVGSRTSYSLESVHYSSKDPIIIPASRILRPYSNGNLLFNSVRLGRILSEMEKAAQMGEVYHLWWHPHNFGNNPSACMVELRKILTHFKRMKETYGMESLNMENLGMRVKERVAKVEIPLS</sequence>
<dbReference type="AlphaFoldDB" id="A0A326RIB3"/>
<feature type="domain" description="NodB homology" evidence="1">
    <location>
        <begin position="35"/>
        <end position="180"/>
    </location>
</feature>
<accession>A0A326RIB3</accession>
<keyword evidence="3" id="KW-1185">Reference proteome</keyword>
<dbReference type="RefSeq" id="WP_111395106.1">
    <property type="nucleotide sequence ID" value="NZ_QKTX01000029.1"/>
</dbReference>